<evidence type="ECO:0000313" key="5">
    <source>
        <dbReference type="EMBL" id="KAK8069071.1"/>
    </source>
</evidence>
<feature type="domain" description="FAD-binding PCMH-type" evidence="4">
    <location>
        <begin position="83"/>
        <end position="262"/>
    </location>
</feature>
<dbReference type="PANTHER" id="PTHR13878:SF91">
    <property type="entry name" value="FAD BINDING DOMAIN PROTEIN (AFU_ORTHOLOGUE AFUA_6G12070)-RELATED"/>
    <property type="match status" value="1"/>
</dbReference>
<proteinExistence type="inferred from homology"/>
<keyword evidence="2" id="KW-0560">Oxidoreductase</keyword>
<dbReference type="InterPro" id="IPR036318">
    <property type="entry name" value="FAD-bd_PCMH-like_sf"/>
</dbReference>
<gene>
    <name evidence="5" type="ORF">PG994_005687</name>
</gene>
<comment type="similarity">
    <text evidence="1">Belongs to the oxygen-dependent FAD-linked oxidoreductase family.</text>
</comment>
<keyword evidence="6" id="KW-1185">Reference proteome</keyword>
<dbReference type="InterPro" id="IPR050432">
    <property type="entry name" value="FAD-linked_Oxidoreductases_BP"/>
</dbReference>
<dbReference type="Pfam" id="PF01565">
    <property type="entry name" value="FAD_binding_4"/>
    <property type="match status" value="1"/>
</dbReference>
<dbReference type="InterPro" id="IPR016166">
    <property type="entry name" value="FAD-bd_PCMH"/>
</dbReference>
<dbReference type="Proteomes" id="UP001480595">
    <property type="component" value="Unassembled WGS sequence"/>
</dbReference>
<evidence type="ECO:0000256" key="2">
    <source>
        <dbReference type="ARBA" id="ARBA00023002"/>
    </source>
</evidence>
<feature type="chain" id="PRO_5046971495" description="FAD-binding PCMH-type domain-containing protein" evidence="3">
    <location>
        <begin position="19"/>
        <end position="518"/>
    </location>
</feature>
<dbReference type="RefSeq" id="XP_066716365.1">
    <property type="nucleotide sequence ID" value="XM_066857096.1"/>
</dbReference>
<dbReference type="InterPro" id="IPR016169">
    <property type="entry name" value="FAD-bd_PCMH_sub2"/>
</dbReference>
<dbReference type="SUPFAM" id="SSF56176">
    <property type="entry name" value="FAD-binding/transporter-associated domain-like"/>
    <property type="match status" value="1"/>
</dbReference>
<evidence type="ECO:0000313" key="6">
    <source>
        <dbReference type="Proteomes" id="UP001480595"/>
    </source>
</evidence>
<organism evidence="5 6">
    <name type="scientific">Apiospora phragmitis</name>
    <dbReference type="NCBI Taxonomy" id="2905665"/>
    <lineage>
        <taxon>Eukaryota</taxon>
        <taxon>Fungi</taxon>
        <taxon>Dikarya</taxon>
        <taxon>Ascomycota</taxon>
        <taxon>Pezizomycotina</taxon>
        <taxon>Sordariomycetes</taxon>
        <taxon>Xylariomycetidae</taxon>
        <taxon>Amphisphaeriales</taxon>
        <taxon>Apiosporaceae</taxon>
        <taxon>Apiospora</taxon>
    </lineage>
</organism>
<evidence type="ECO:0000256" key="3">
    <source>
        <dbReference type="SAM" id="SignalP"/>
    </source>
</evidence>
<dbReference type="InterPro" id="IPR006094">
    <property type="entry name" value="Oxid_FAD_bind_N"/>
</dbReference>
<dbReference type="PANTHER" id="PTHR13878">
    <property type="entry name" value="GULONOLACTONE OXIDASE"/>
    <property type="match status" value="1"/>
</dbReference>
<reference evidence="5 6" key="1">
    <citation type="submission" date="2023-01" db="EMBL/GenBank/DDBJ databases">
        <title>Analysis of 21 Apiospora genomes using comparative genomics revels a genus with tremendous synthesis potential of carbohydrate active enzymes and secondary metabolites.</title>
        <authorList>
            <person name="Sorensen T."/>
        </authorList>
    </citation>
    <scope>NUCLEOTIDE SEQUENCE [LARGE SCALE GENOMIC DNA]</scope>
    <source>
        <strain evidence="5 6">CBS 135458</strain>
    </source>
</reference>
<dbReference type="PROSITE" id="PS51387">
    <property type="entry name" value="FAD_PCMH"/>
    <property type="match status" value="1"/>
</dbReference>
<evidence type="ECO:0000256" key="1">
    <source>
        <dbReference type="ARBA" id="ARBA00005466"/>
    </source>
</evidence>
<name>A0ABR1VCX8_9PEZI</name>
<dbReference type="GeneID" id="92090159"/>
<protein>
    <recommendedName>
        <fullName evidence="4">FAD-binding PCMH-type domain-containing protein</fullName>
    </recommendedName>
</protein>
<sequence length="518" mass="55977">MKSLLLIAICVLASKALGYNFPFEAVQLAPADTEAFPAIAFGDADDAHPVQDLHGCRAFPGEPSWPPEEEWKKLNNSLGGALLKPPPPGAVNATTVKHVQMGVNFARNRNLRLVIKNTGHDWIGRAVGAGSLLIWTHHLKDFEFLPQHKQGGFSGMAAKVSSGLESWEMFSFMKRHNMTLVVPSDSTVGAYGGWMTGGGHSPIASLYGLGADQPLSLQVVTADGRFVTADPETNSDLYYALRGGGPGTYGIVTSAVVKSYPSLSFNSVTITFATPDNGTLEPFWRAFAAENQLGKRVTEKPHYGTGYSYVSGSNSTGHYSYDTTYEFPGKSFVEITALIAPHIDELARLGISIAVPKPIVSTRWADASRGRGDVPGNQVFASRLFSARDWEDPAMYADVVAAVRYSVEAGYQFHGIHLAPTEAAASAYYGSSGATAVVPTTRDKSLASYARFNESMTRWRAASPDAGVYVNEADLLEPHWQDAFWGRDNVGSEGWAVETGDFLPSQNGRLCRVSHQNK</sequence>
<accession>A0ABR1VCX8</accession>
<dbReference type="EMBL" id="JAQQWL010000006">
    <property type="protein sequence ID" value="KAK8069071.1"/>
    <property type="molecule type" value="Genomic_DNA"/>
</dbReference>
<dbReference type="Gene3D" id="3.30.465.10">
    <property type="match status" value="1"/>
</dbReference>
<keyword evidence="3" id="KW-0732">Signal</keyword>
<evidence type="ECO:0000259" key="4">
    <source>
        <dbReference type="PROSITE" id="PS51387"/>
    </source>
</evidence>
<comment type="caution">
    <text evidence="5">The sequence shown here is derived from an EMBL/GenBank/DDBJ whole genome shotgun (WGS) entry which is preliminary data.</text>
</comment>
<feature type="signal peptide" evidence="3">
    <location>
        <begin position="1"/>
        <end position="18"/>
    </location>
</feature>